<evidence type="ECO:0000313" key="1">
    <source>
        <dbReference type="EMBL" id="QYF48555.1"/>
    </source>
</evidence>
<protein>
    <submittedName>
        <fullName evidence="1">Uncharacterized protein</fullName>
    </submittedName>
</protein>
<proteinExistence type="predicted"/>
<gene>
    <name evidence="1" type="ORF">RHABOEDO_000738</name>
</gene>
<reference evidence="1 2" key="1">
    <citation type="journal article" date="2022" name="bioRxiv">
        <title>Ecology and evolution of chlamydial symbionts of arthropods.</title>
        <authorList>
            <person name="Halter T."/>
            <person name="Koestlbacher S."/>
            <person name="Collingro A."/>
            <person name="Sixt B.S."/>
            <person name="Toenshoff E.R."/>
            <person name="Hendrickx F."/>
            <person name="Kostanjsek R."/>
            <person name="Horn M."/>
        </authorList>
    </citation>
    <scope>NUCLEOTIDE SEQUENCE [LARGE SCALE GENOMIC DNA]</scope>
    <source>
        <strain evidence="1">W744xW776</strain>
    </source>
</reference>
<keyword evidence="2" id="KW-1185">Reference proteome</keyword>
<organism evidence="1 2">
    <name type="scientific">Candidatus Rhabdochlamydia oedothoracis</name>
    <dbReference type="NCBI Taxonomy" id="2720720"/>
    <lineage>
        <taxon>Bacteria</taxon>
        <taxon>Pseudomonadati</taxon>
        <taxon>Chlamydiota</taxon>
        <taxon>Chlamydiia</taxon>
        <taxon>Parachlamydiales</taxon>
        <taxon>Candidatus Rhabdochlamydiaceae</taxon>
        <taxon>Candidatus Rhabdochlamydia</taxon>
    </lineage>
</organism>
<evidence type="ECO:0000313" key="2">
    <source>
        <dbReference type="Proteomes" id="UP000826014"/>
    </source>
</evidence>
<dbReference type="Proteomes" id="UP000826014">
    <property type="component" value="Chromosome"/>
</dbReference>
<dbReference type="EMBL" id="CP075587">
    <property type="protein sequence ID" value="QYF48555.1"/>
    <property type="molecule type" value="Genomic_DNA"/>
</dbReference>
<accession>A0ABX8V027</accession>
<dbReference type="RefSeq" id="WP_215216651.1">
    <property type="nucleotide sequence ID" value="NZ_CP075587.1"/>
</dbReference>
<sequence>MKFGNEKKIAEESLKTKKVREKLKKHLESFDQKVTAPALKKKLIEIHRWIERYASQRVVLKEKSISLFDENRNAAEFSQRVGILVEKLKQDMQVIYNKDRS</sequence>
<name>A0ABX8V027_9BACT</name>